<proteinExistence type="predicted"/>
<reference evidence="2" key="1">
    <citation type="submission" date="2020-11" db="EMBL/GenBank/DDBJ databases">
        <authorList>
            <consortium name="DOE Joint Genome Institute"/>
            <person name="Ahrendt S."/>
            <person name="Riley R."/>
            <person name="Andreopoulos W."/>
            <person name="Labutti K."/>
            <person name="Pangilinan J."/>
            <person name="Ruiz-Duenas F.J."/>
            <person name="Barrasa J.M."/>
            <person name="Sanchez-Garcia M."/>
            <person name="Camarero S."/>
            <person name="Miyauchi S."/>
            <person name="Serrano A."/>
            <person name="Linde D."/>
            <person name="Babiker R."/>
            <person name="Drula E."/>
            <person name="Ayuso-Fernandez I."/>
            <person name="Pacheco R."/>
            <person name="Padilla G."/>
            <person name="Ferreira P."/>
            <person name="Barriuso J."/>
            <person name="Kellner H."/>
            <person name="Castanera R."/>
            <person name="Alfaro M."/>
            <person name="Ramirez L."/>
            <person name="Pisabarro A.G."/>
            <person name="Kuo A."/>
            <person name="Tritt A."/>
            <person name="Lipzen A."/>
            <person name="He G."/>
            <person name="Yan M."/>
            <person name="Ng V."/>
            <person name="Cullen D."/>
            <person name="Martin F."/>
            <person name="Rosso M.-N."/>
            <person name="Henrissat B."/>
            <person name="Hibbett D."/>
            <person name="Martinez A.T."/>
            <person name="Grigoriev I.V."/>
        </authorList>
    </citation>
    <scope>NUCLEOTIDE SEQUENCE</scope>
    <source>
        <strain evidence="2">ATCC 90797</strain>
    </source>
</reference>
<comment type="caution">
    <text evidence="2">The sequence shown here is derived from an EMBL/GenBank/DDBJ whole genome shotgun (WGS) entry which is preliminary data.</text>
</comment>
<keyword evidence="3" id="KW-1185">Reference proteome</keyword>
<feature type="region of interest" description="Disordered" evidence="1">
    <location>
        <begin position="232"/>
        <end position="259"/>
    </location>
</feature>
<accession>A0A9P5ZR48</accession>
<evidence type="ECO:0000256" key="1">
    <source>
        <dbReference type="SAM" id="MobiDB-lite"/>
    </source>
</evidence>
<protein>
    <submittedName>
        <fullName evidence="2">Uncharacterized protein</fullName>
    </submittedName>
</protein>
<feature type="region of interest" description="Disordered" evidence="1">
    <location>
        <begin position="274"/>
        <end position="297"/>
    </location>
</feature>
<sequence>MVRQVRHDDQYLSPMGSFRAEYGAAETPKAKIIFELDKPDNPSFAKDFLTAMDVLKAIQVKGKKYDIQKDMVGTNEQVPYLRVVVPLFRKKAFKGEEQELPDGPIEDDPSKPNYYPTASNWPAGKECAEFMEMALNTHIFQPFHTFWLNKGRINPKEFCDTLPGCLVKVMFTTHVRHPPKTKVDPFNARAKQCIILQPLLFEEEPMIETKKVISRGITYPGQPTIASFLKAGNSSSAPKRRLNEMEGSSNHVNTQEGVIDDEVQEIISLKKQKLADTANVADGPSDKGKGKEVQSNV</sequence>
<gene>
    <name evidence="2" type="ORF">BDN71DRAFT_1433220</name>
</gene>
<dbReference type="EMBL" id="MU154601">
    <property type="protein sequence ID" value="KAF9492439.1"/>
    <property type="molecule type" value="Genomic_DNA"/>
</dbReference>
<dbReference type="AlphaFoldDB" id="A0A9P5ZR48"/>
<organism evidence="2 3">
    <name type="scientific">Pleurotus eryngii</name>
    <name type="common">Boletus of the steppes</name>
    <dbReference type="NCBI Taxonomy" id="5323"/>
    <lineage>
        <taxon>Eukaryota</taxon>
        <taxon>Fungi</taxon>
        <taxon>Dikarya</taxon>
        <taxon>Basidiomycota</taxon>
        <taxon>Agaricomycotina</taxon>
        <taxon>Agaricomycetes</taxon>
        <taxon>Agaricomycetidae</taxon>
        <taxon>Agaricales</taxon>
        <taxon>Pleurotineae</taxon>
        <taxon>Pleurotaceae</taxon>
        <taxon>Pleurotus</taxon>
    </lineage>
</organism>
<feature type="compositionally biased region" description="Basic and acidic residues" evidence="1">
    <location>
        <begin position="284"/>
        <end position="297"/>
    </location>
</feature>
<dbReference type="Proteomes" id="UP000807025">
    <property type="component" value="Unassembled WGS sequence"/>
</dbReference>
<feature type="compositionally biased region" description="Polar residues" evidence="1">
    <location>
        <begin position="246"/>
        <end position="256"/>
    </location>
</feature>
<evidence type="ECO:0000313" key="3">
    <source>
        <dbReference type="Proteomes" id="UP000807025"/>
    </source>
</evidence>
<name>A0A9P5ZR48_PLEER</name>
<evidence type="ECO:0000313" key="2">
    <source>
        <dbReference type="EMBL" id="KAF9492439.1"/>
    </source>
</evidence>